<evidence type="ECO:0000256" key="8">
    <source>
        <dbReference type="ARBA" id="ARBA00023242"/>
    </source>
</evidence>
<dbReference type="PROSITE" id="PS00486">
    <property type="entry name" value="DNA_MISMATCH_REPAIR_2"/>
    <property type="match status" value="1"/>
</dbReference>
<dbReference type="Pfam" id="PF00488">
    <property type="entry name" value="MutS_V"/>
    <property type="match status" value="1"/>
</dbReference>
<protein>
    <recommendedName>
        <fullName evidence="10">DNA mismatch repair protein MSH5</fullName>
    </recommendedName>
    <alternativeName>
        <fullName evidence="11">MutS protein homolog 5</fullName>
    </alternativeName>
</protein>
<accession>A0A443HVD7</accession>
<keyword evidence="6" id="KW-0067">ATP-binding</keyword>
<evidence type="ECO:0000256" key="3">
    <source>
        <dbReference type="ARBA" id="ARBA00006271"/>
    </source>
</evidence>
<comment type="similarity">
    <text evidence="3">Belongs to the DNA mismatch repair MutS family.</text>
</comment>
<dbReference type="InterPro" id="IPR027417">
    <property type="entry name" value="P-loop_NTPase"/>
</dbReference>
<dbReference type="Gene3D" id="3.40.50.300">
    <property type="entry name" value="P-loop containing nucleotide triphosphate hydrolases"/>
    <property type="match status" value="1"/>
</dbReference>
<evidence type="ECO:0000256" key="4">
    <source>
        <dbReference type="ARBA" id="ARBA00022454"/>
    </source>
</evidence>
<feature type="compositionally biased region" description="Basic residues" evidence="12">
    <location>
        <begin position="1"/>
        <end position="11"/>
    </location>
</feature>
<dbReference type="GO" id="GO:0051026">
    <property type="term" value="P:chiasma assembly"/>
    <property type="evidence" value="ECO:0007669"/>
    <property type="project" value="TreeGrafter"/>
</dbReference>
<name>A0A443HVD7_BYSSP</name>
<dbReference type="VEuPathDB" id="FungiDB:C8Q69DRAFT_467105"/>
<feature type="compositionally biased region" description="Polar residues" evidence="12">
    <location>
        <begin position="37"/>
        <end position="48"/>
    </location>
</feature>
<keyword evidence="15" id="KW-1185">Reference proteome</keyword>
<evidence type="ECO:0000256" key="6">
    <source>
        <dbReference type="ARBA" id="ARBA00022840"/>
    </source>
</evidence>
<dbReference type="GO" id="GO:0005694">
    <property type="term" value="C:chromosome"/>
    <property type="evidence" value="ECO:0007669"/>
    <property type="project" value="UniProtKB-SubCell"/>
</dbReference>
<dbReference type="SUPFAM" id="SSF48334">
    <property type="entry name" value="DNA repair protein MutS, domain III"/>
    <property type="match status" value="1"/>
</dbReference>
<feature type="region of interest" description="Disordered" evidence="12">
    <location>
        <begin position="1"/>
        <end position="65"/>
    </location>
</feature>
<sequence length="944" mass="104966">MAFSRPKRKRNSAFCSPHTAPTPRVSRPRSNIVAGHQTHSTGLRSRTTTDVDDDERAREDTEQEFDEDLDRVVMAVDIRDNGTVGCCYYVAREEKIYLFSDAHVADMTIIETIKLEVKPTVLLASTRADQLVNERQGGNSDRENTAQFNYPWQVDIRPSPEFNYTNARIKLAALETLLEKDESIRFLVPGDGLSYDDQVDADEVGFTAQEGKLLRLTGCIDLENTISVGCAGAVLTYLQRRKATEYLPSDPEVNRLSVRSIEMFTLKGTMFINIDTLSSLQILQSESHPNAFNQGPGRTSSGSKEGLSIYGLFHHLARTPQGKARLRQLFLRPSIDLDTINSRHRFITVSVRPDNSPALEKMVSALKKIKNLHPVMINLRKGVSVGGGKVTGFKTTVWATLLAFAFYGIDIQEALREIIGGESLALRTKALEILNAAELHKVGRIIHEIVDIDSSEEQHRTVVKPGIDRELDTLKDRYNGLDSLLKQVAIDVAMTVPEELDIDVNVIYFPQLGFNIAIPLTEDGIASYNGNEEEWEQMFVTENRAYFKDFRMREMDDKLGDIYGLICEKEIEIVYELAQKVLHFEQALLKASDICGELDSLLAMAQGAILYKLVCPRMRNENVIKVKGGRHLLQELTVPSYVPNDTFIIGGSGNNNELSEINAPSLEATHSREVYQGPSMLLLTGPNYSGKSVYMKQVALIVYLAHIGSFVPAESAEIGITDKILTRVTTRETVSKGQSAFMIDLQQMSLALKMATNRSLLIIDEFGKGTDWSDGAGLVCGVLEYLLDLNDNRPKVLAATHFHEIFENRLLVARPELQFGHMEVQIDERSKRSGNHITYLYNFVLGRSSESFGTICAAMNGIPPAIVDRANEIAALSARGENLVAVCAKMSAEETSALEKAEVIARNFVQLSFSSENERSSGSASARDLLDALLERAGRNRSEV</sequence>
<reference evidence="14 15" key="1">
    <citation type="journal article" date="2018" name="Front. Microbiol.">
        <title>Genomic and genetic insights into a cosmopolitan fungus, Paecilomyces variotii (Eurotiales).</title>
        <authorList>
            <person name="Urquhart A.S."/>
            <person name="Mondo S.J."/>
            <person name="Makela M.R."/>
            <person name="Hane J.K."/>
            <person name="Wiebenga A."/>
            <person name="He G."/>
            <person name="Mihaltcheva S."/>
            <person name="Pangilinan J."/>
            <person name="Lipzen A."/>
            <person name="Barry K."/>
            <person name="de Vries R.P."/>
            <person name="Grigoriev I.V."/>
            <person name="Idnurm A."/>
        </authorList>
    </citation>
    <scope>NUCLEOTIDE SEQUENCE [LARGE SCALE GENOMIC DNA]</scope>
    <source>
        <strain evidence="14 15">CBS 101075</strain>
    </source>
</reference>
<dbReference type="GeneID" id="39599886"/>
<dbReference type="AlphaFoldDB" id="A0A443HVD7"/>
<keyword evidence="4" id="KW-0158">Chromosome</keyword>
<dbReference type="Gene3D" id="1.10.1420.10">
    <property type="match status" value="1"/>
</dbReference>
<organism evidence="14 15">
    <name type="scientific">Byssochlamys spectabilis</name>
    <name type="common">Paecilomyces variotii</name>
    <dbReference type="NCBI Taxonomy" id="264951"/>
    <lineage>
        <taxon>Eukaryota</taxon>
        <taxon>Fungi</taxon>
        <taxon>Dikarya</taxon>
        <taxon>Ascomycota</taxon>
        <taxon>Pezizomycotina</taxon>
        <taxon>Eurotiomycetes</taxon>
        <taxon>Eurotiomycetidae</taxon>
        <taxon>Eurotiales</taxon>
        <taxon>Thermoascaceae</taxon>
        <taxon>Paecilomyces</taxon>
    </lineage>
</organism>
<dbReference type="GO" id="GO:0030983">
    <property type="term" value="F:mismatched DNA binding"/>
    <property type="evidence" value="ECO:0007669"/>
    <property type="project" value="InterPro"/>
</dbReference>
<gene>
    <name evidence="14" type="ORF">C8Q69DRAFT_467105</name>
</gene>
<dbReference type="PANTHER" id="PTHR11361:SF20">
    <property type="entry name" value="MUTS PROTEIN HOMOLOG 5"/>
    <property type="match status" value="1"/>
</dbReference>
<keyword evidence="7" id="KW-0238">DNA-binding</keyword>
<dbReference type="InterPro" id="IPR007696">
    <property type="entry name" value="DNA_mismatch_repair_MutS_core"/>
</dbReference>
<feature type="domain" description="DNA mismatch repair proteins mutS family" evidence="13">
    <location>
        <begin position="759"/>
        <end position="775"/>
    </location>
</feature>
<keyword evidence="8" id="KW-0539">Nucleus</keyword>
<dbReference type="SMART" id="SM00534">
    <property type="entry name" value="MUTSac"/>
    <property type="match status" value="1"/>
</dbReference>
<dbReference type="STRING" id="264951.A0A443HVD7"/>
<evidence type="ECO:0000256" key="5">
    <source>
        <dbReference type="ARBA" id="ARBA00022741"/>
    </source>
</evidence>
<dbReference type="InterPro" id="IPR000432">
    <property type="entry name" value="DNA_mismatch_repair_MutS_C"/>
</dbReference>
<dbReference type="SUPFAM" id="SSF52540">
    <property type="entry name" value="P-loop containing nucleoside triphosphate hydrolases"/>
    <property type="match status" value="1"/>
</dbReference>
<evidence type="ECO:0000259" key="13">
    <source>
        <dbReference type="PROSITE" id="PS00486"/>
    </source>
</evidence>
<evidence type="ECO:0000256" key="1">
    <source>
        <dbReference type="ARBA" id="ARBA00004123"/>
    </source>
</evidence>
<dbReference type="InterPro" id="IPR045076">
    <property type="entry name" value="MutS"/>
</dbReference>
<dbReference type="Pfam" id="PF05192">
    <property type="entry name" value="MutS_III"/>
    <property type="match status" value="1"/>
</dbReference>
<evidence type="ECO:0000313" key="14">
    <source>
        <dbReference type="EMBL" id="RWQ95720.1"/>
    </source>
</evidence>
<evidence type="ECO:0000256" key="11">
    <source>
        <dbReference type="ARBA" id="ARBA00077470"/>
    </source>
</evidence>
<dbReference type="GO" id="GO:0006298">
    <property type="term" value="P:mismatch repair"/>
    <property type="evidence" value="ECO:0007669"/>
    <property type="project" value="InterPro"/>
</dbReference>
<comment type="subcellular location">
    <subcellularLocation>
        <location evidence="2">Chromosome</location>
    </subcellularLocation>
    <subcellularLocation>
        <location evidence="1">Nucleus</location>
    </subcellularLocation>
</comment>
<dbReference type="InterPro" id="IPR036187">
    <property type="entry name" value="DNA_mismatch_repair_MutS_sf"/>
</dbReference>
<evidence type="ECO:0000256" key="12">
    <source>
        <dbReference type="SAM" id="MobiDB-lite"/>
    </source>
</evidence>
<evidence type="ECO:0000256" key="9">
    <source>
        <dbReference type="ARBA" id="ARBA00023254"/>
    </source>
</evidence>
<keyword evidence="9" id="KW-0469">Meiosis</keyword>
<keyword evidence="5" id="KW-0547">Nucleotide-binding</keyword>
<dbReference type="GO" id="GO:0005524">
    <property type="term" value="F:ATP binding"/>
    <property type="evidence" value="ECO:0007669"/>
    <property type="project" value="UniProtKB-KW"/>
</dbReference>
<dbReference type="EMBL" id="RCNU01000005">
    <property type="protein sequence ID" value="RWQ95720.1"/>
    <property type="molecule type" value="Genomic_DNA"/>
</dbReference>
<evidence type="ECO:0000313" key="15">
    <source>
        <dbReference type="Proteomes" id="UP000283841"/>
    </source>
</evidence>
<dbReference type="Proteomes" id="UP000283841">
    <property type="component" value="Unassembled WGS sequence"/>
</dbReference>
<dbReference type="RefSeq" id="XP_028485365.1">
    <property type="nucleotide sequence ID" value="XM_028630609.1"/>
</dbReference>
<dbReference type="FunFam" id="3.40.50.300:FF:001067">
    <property type="entry name" value="DNA mismatch repair protein MSH5"/>
    <property type="match status" value="1"/>
</dbReference>
<evidence type="ECO:0000256" key="10">
    <source>
        <dbReference type="ARBA" id="ARBA00073549"/>
    </source>
</evidence>
<dbReference type="SMART" id="SM00533">
    <property type="entry name" value="MUTSd"/>
    <property type="match status" value="1"/>
</dbReference>
<dbReference type="CDD" id="cd03281">
    <property type="entry name" value="ABC_MSH5_euk"/>
    <property type="match status" value="1"/>
</dbReference>
<comment type="caution">
    <text evidence="14">The sequence shown here is derived from an EMBL/GenBank/DDBJ whole genome shotgun (WGS) entry which is preliminary data.</text>
</comment>
<proteinExistence type="inferred from homology"/>
<dbReference type="PANTHER" id="PTHR11361">
    <property type="entry name" value="DNA MISMATCH REPAIR PROTEIN MUTS FAMILY MEMBER"/>
    <property type="match status" value="1"/>
</dbReference>
<evidence type="ECO:0000256" key="2">
    <source>
        <dbReference type="ARBA" id="ARBA00004286"/>
    </source>
</evidence>
<dbReference type="FunFam" id="1.10.1420.10:FF:000050">
    <property type="entry name" value="DNA mismatch repair protein Msh5, putative"/>
    <property type="match status" value="1"/>
</dbReference>
<evidence type="ECO:0000256" key="7">
    <source>
        <dbReference type="ARBA" id="ARBA00023125"/>
    </source>
</evidence>
<dbReference type="GO" id="GO:0140664">
    <property type="term" value="F:ATP-dependent DNA damage sensor activity"/>
    <property type="evidence" value="ECO:0007669"/>
    <property type="project" value="InterPro"/>
</dbReference>
<dbReference type="GO" id="GO:0005634">
    <property type="term" value="C:nucleus"/>
    <property type="evidence" value="ECO:0007669"/>
    <property type="project" value="UniProtKB-SubCell"/>
</dbReference>